<evidence type="ECO:0000256" key="5">
    <source>
        <dbReference type="ARBA" id="ARBA00022598"/>
    </source>
</evidence>
<keyword evidence="5" id="KW-0436">Ligase</keyword>
<dbReference type="VEuPathDB" id="VectorBase:LDEU006874"/>
<evidence type="ECO:0000256" key="3">
    <source>
        <dbReference type="ARBA" id="ARBA00022448"/>
    </source>
</evidence>
<evidence type="ECO:0000256" key="19">
    <source>
        <dbReference type="ARBA" id="ARBA00060276"/>
    </source>
</evidence>
<evidence type="ECO:0000256" key="15">
    <source>
        <dbReference type="ARBA" id="ARBA00036527"/>
    </source>
</evidence>
<evidence type="ECO:0000256" key="14">
    <source>
        <dbReference type="ARBA" id="ARBA00026121"/>
    </source>
</evidence>
<dbReference type="SUPFAM" id="SSF56801">
    <property type="entry name" value="Acetyl-CoA synthetase-like"/>
    <property type="match status" value="1"/>
</dbReference>
<evidence type="ECO:0000256" key="21">
    <source>
        <dbReference type="ARBA" id="ARBA00078285"/>
    </source>
</evidence>
<evidence type="ECO:0000256" key="8">
    <source>
        <dbReference type="ARBA" id="ARBA00022832"/>
    </source>
</evidence>
<comment type="subcellular location">
    <subcellularLocation>
        <location evidence="1">Cell membrane</location>
        <topology evidence="1">Multi-pass membrane protein</topology>
    </subcellularLocation>
    <subcellularLocation>
        <location evidence="17">Peroxisome membrane</location>
    </subcellularLocation>
</comment>
<evidence type="ECO:0000256" key="16">
    <source>
        <dbReference type="ARBA" id="ARBA00041297"/>
    </source>
</evidence>
<evidence type="ECO:0000256" key="17">
    <source>
        <dbReference type="ARBA" id="ARBA00046271"/>
    </source>
</evidence>
<comment type="caution">
    <text evidence="24">The sequence shown here is derived from an EMBL/GenBank/DDBJ whole genome shotgun (WGS) entry which is preliminary data.</text>
</comment>
<dbReference type="Gene3D" id="3.40.50.12780">
    <property type="entry name" value="N-terminal domain of ligase-like"/>
    <property type="match status" value="1"/>
</dbReference>
<feature type="domain" description="AMP-binding enzyme C-terminal" evidence="23">
    <location>
        <begin position="438"/>
        <end position="511"/>
    </location>
</feature>
<dbReference type="PANTHER" id="PTHR43107:SF15">
    <property type="entry name" value="FATTY ACID TRANSPORT PROTEIN 3, ISOFORM A"/>
    <property type="match status" value="1"/>
</dbReference>
<dbReference type="GO" id="GO:0005886">
    <property type="term" value="C:plasma membrane"/>
    <property type="evidence" value="ECO:0007669"/>
    <property type="project" value="UniProtKB-SubCell"/>
</dbReference>
<dbReference type="NCBIfam" id="NF006134">
    <property type="entry name" value="PRK08279.1"/>
    <property type="match status" value="1"/>
</dbReference>
<dbReference type="InterPro" id="IPR042099">
    <property type="entry name" value="ANL_N_sf"/>
</dbReference>
<keyword evidence="8" id="KW-0443">Lipid metabolism</keyword>
<evidence type="ECO:0000256" key="6">
    <source>
        <dbReference type="ARBA" id="ARBA00022692"/>
    </source>
</evidence>
<dbReference type="PANTHER" id="PTHR43107">
    <property type="entry name" value="LONG-CHAIN FATTY ACID TRANSPORT PROTEIN"/>
    <property type="match status" value="1"/>
</dbReference>
<keyword evidence="4" id="KW-1003">Cell membrane</keyword>
<proteinExistence type="inferred from homology"/>
<sequence length="560" mass="64074">KHPQKFALISDESKWTFKQFDQLANQIANFFTERGLKAGDEVALFMPSKPEHVIIWYGLSRIGVVTGLINENLKSDPLVHSITCIRPKALIFDSEFEEVISDIYETLNEKQKFSYFYFGDTTCKVKAENLKQLIKEQPDDRLKSQYKTSMKDSLCYIYTSGTTGFPKAAIVKQSRVIYVGVAINLALSLNSDDIVYNCLPLYHTIGVVFTLSQLFFYGRTIVIRRKFSASKFWDDCIKYNCTVSNYIGEVTSYLLAQPPKLTDKSHRVRKLFGAGLRQTIWKDFVNRFQIKDVFEVFGSTEGNTNMGNLDSKDGSCGFVPVCIPKFIRKLFLPLTFIKVEADTGEVIRDENGFCIECKPGDSGMLVAKIDNSHPSTAFEGYVNKTETEKKILRDVFKKGDAYFSSGDVLYMDEFGYFYFKDRIGDTFRWKGENVSTNEVEGVIAKILNVVDCVVYGVQIPYCDGKAGMVAIATKQTIDFANFYKQMNQILPKYAVPLFVRFIENVELTGTFRFSKVTLKKDAFDINVCKDQIYVINYKNQTYEKLTYEIYEQIVNEKISF</sequence>
<keyword evidence="8" id="KW-0276">Fatty acid metabolism</keyword>
<keyword evidence="9" id="KW-0067">ATP-binding</keyword>
<evidence type="ECO:0000313" key="24">
    <source>
        <dbReference type="EMBL" id="RWS25166.1"/>
    </source>
</evidence>
<comment type="function">
    <text evidence="19">Acyl-CoA synthetase required for both the import of long chain fatty acids (LCFAs) (C14-C18) and the activation very long chain fatty acids (VLCFAs) (C20-C26) by esterification of the fatty acids into metabolically active CoA-thioesters for subsequent degradation or incorporation into phospholipids. The transport and fatty acyl-CoA synthetase activities are genetically separable and are thus independent activities. Esterifies VLCFAs in the peroxisome matrix. The VLCFAs are actively transported into peroxisomes by a PXA1-PXA2 heterodimeric transporter in the peroxisomal membrane.</text>
</comment>
<keyword evidence="10" id="KW-1133">Transmembrane helix</keyword>
<dbReference type="GO" id="GO:0005524">
    <property type="term" value="F:ATP binding"/>
    <property type="evidence" value="ECO:0007669"/>
    <property type="project" value="UniProtKB-KW"/>
</dbReference>
<organism evidence="24 25">
    <name type="scientific">Leptotrombidium deliense</name>
    <dbReference type="NCBI Taxonomy" id="299467"/>
    <lineage>
        <taxon>Eukaryota</taxon>
        <taxon>Metazoa</taxon>
        <taxon>Ecdysozoa</taxon>
        <taxon>Arthropoda</taxon>
        <taxon>Chelicerata</taxon>
        <taxon>Arachnida</taxon>
        <taxon>Acari</taxon>
        <taxon>Acariformes</taxon>
        <taxon>Trombidiformes</taxon>
        <taxon>Prostigmata</taxon>
        <taxon>Anystina</taxon>
        <taxon>Parasitengona</taxon>
        <taxon>Trombiculoidea</taxon>
        <taxon>Trombiculidae</taxon>
        <taxon>Leptotrombidium</taxon>
    </lineage>
</organism>
<feature type="non-terminal residue" evidence="24">
    <location>
        <position position="1"/>
    </location>
</feature>
<evidence type="ECO:0000256" key="12">
    <source>
        <dbReference type="ARBA" id="ARBA00023136"/>
    </source>
</evidence>
<dbReference type="EC" id="6.2.1.3" evidence="14"/>
<dbReference type="EMBL" id="NCKV01003997">
    <property type="protein sequence ID" value="RWS25166.1"/>
    <property type="molecule type" value="Genomic_DNA"/>
</dbReference>
<dbReference type="GO" id="GO:0004467">
    <property type="term" value="F:long-chain fatty acid-CoA ligase activity"/>
    <property type="evidence" value="ECO:0007669"/>
    <property type="project" value="UniProtKB-EC"/>
</dbReference>
<evidence type="ECO:0000256" key="1">
    <source>
        <dbReference type="ARBA" id="ARBA00004651"/>
    </source>
</evidence>
<protein>
    <recommendedName>
        <fullName evidence="20">Very long-chain fatty acid transport protein</fullName>
        <ecNumber evidence="14">6.2.1.3</ecNumber>
    </recommendedName>
    <alternativeName>
        <fullName evidence="16">Long-chain-fatty-acid--CoA ligase</fullName>
    </alternativeName>
    <alternativeName>
        <fullName evidence="21">Very-long-chain acyl-CoA synthetase</fullName>
    </alternativeName>
</protein>
<evidence type="ECO:0000256" key="10">
    <source>
        <dbReference type="ARBA" id="ARBA00022989"/>
    </source>
</evidence>
<dbReference type="PROSITE" id="PS00455">
    <property type="entry name" value="AMP_BINDING"/>
    <property type="match status" value="1"/>
</dbReference>
<dbReference type="STRING" id="299467.A0A443SC85"/>
<dbReference type="GO" id="GO:0044539">
    <property type="term" value="P:long-chain fatty acid import into cell"/>
    <property type="evidence" value="ECO:0007669"/>
    <property type="project" value="TreeGrafter"/>
</dbReference>
<dbReference type="GO" id="GO:0005789">
    <property type="term" value="C:endoplasmic reticulum membrane"/>
    <property type="evidence" value="ECO:0007669"/>
    <property type="project" value="TreeGrafter"/>
</dbReference>
<comment type="catalytic activity">
    <reaction evidence="18">
        <text>tetracosanoate + ATP + CoA = tetracosanoyl-CoA + AMP + diphosphate</text>
        <dbReference type="Rhea" id="RHEA:33639"/>
        <dbReference type="ChEBI" id="CHEBI:30616"/>
        <dbReference type="ChEBI" id="CHEBI:31014"/>
        <dbReference type="ChEBI" id="CHEBI:33019"/>
        <dbReference type="ChEBI" id="CHEBI:57287"/>
        <dbReference type="ChEBI" id="CHEBI:65052"/>
        <dbReference type="ChEBI" id="CHEBI:456215"/>
    </reaction>
    <physiologicalReaction direction="left-to-right" evidence="18">
        <dbReference type="Rhea" id="RHEA:33640"/>
    </physiologicalReaction>
</comment>
<evidence type="ECO:0000256" key="2">
    <source>
        <dbReference type="ARBA" id="ARBA00006432"/>
    </source>
</evidence>
<dbReference type="Proteomes" id="UP000288716">
    <property type="component" value="Unassembled WGS sequence"/>
</dbReference>
<evidence type="ECO:0000313" key="25">
    <source>
        <dbReference type="Proteomes" id="UP000288716"/>
    </source>
</evidence>
<feature type="domain" description="AMP-dependent synthetase/ligase" evidence="22">
    <location>
        <begin position="1"/>
        <end position="319"/>
    </location>
</feature>
<dbReference type="GO" id="GO:0005778">
    <property type="term" value="C:peroxisomal membrane"/>
    <property type="evidence" value="ECO:0007669"/>
    <property type="project" value="UniProtKB-SubCell"/>
</dbReference>
<evidence type="ECO:0000256" key="4">
    <source>
        <dbReference type="ARBA" id="ARBA00022475"/>
    </source>
</evidence>
<dbReference type="Pfam" id="PF13193">
    <property type="entry name" value="AMP-binding_C"/>
    <property type="match status" value="1"/>
</dbReference>
<dbReference type="InterPro" id="IPR045851">
    <property type="entry name" value="AMP-bd_C_sf"/>
</dbReference>
<evidence type="ECO:0000256" key="7">
    <source>
        <dbReference type="ARBA" id="ARBA00022741"/>
    </source>
</evidence>
<keyword evidence="11" id="KW-0445">Lipid transport</keyword>
<keyword evidence="3" id="KW-0813">Transport</keyword>
<dbReference type="OrthoDB" id="6408524at2759"/>
<reference evidence="24 25" key="1">
    <citation type="journal article" date="2018" name="Gigascience">
        <title>Genomes of trombidid mites reveal novel predicted allergens and laterally-transferred genes associated with secondary metabolism.</title>
        <authorList>
            <person name="Dong X."/>
            <person name="Chaisiri K."/>
            <person name="Xia D."/>
            <person name="Armstrong S.D."/>
            <person name="Fang Y."/>
            <person name="Donnelly M.J."/>
            <person name="Kadowaki T."/>
            <person name="McGarry J.W."/>
            <person name="Darby A.C."/>
            <person name="Makepeace B.L."/>
        </authorList>
    </citation>
    <scope>NUCLEOTIDE SEQUENCE [LARGE SCALE GENOMIC DNA]</scope>
    <source>
        <strain evidence="24">UoL-UT</strain>
    </source>
</reference>
<keyword evidence="13" id="KW-0576">Peroxisome</keyword>
<keyword evidence="6" id="KW-0812">Transmembrane</keyword>
<dbReference type="InterPro" id="IPR000873">
    <property type="entry name" value="AMP-dep_synth/lig_dom"/>
</dbReference>
<dbReference type="InterPro" id="IPR020845">
    <property type="entry name" value="AMP-binding_CS"/>
</dbReference>
<accession>A0A443SC85</accession>
<gene>
    <name evidence="24" type="ORF">B4U80_09090</name>
</gene>
<keyword evidence="25" id="KW-1185">Reference proteome</keyword>
<evidence type="ECO:0000256" key="13">
    <source>
        <dbReference type="ARBA" id="ARBA00023140"/>
    </source>
</evidence>
<evidence type="ECO:0000256" key="11">
    <source>
        <dbReference type="ARBA" id="ARBA00023055"/>
    </source>
</evidence>
<comment type="similarity">
    <text evidence="2">Belongs to the ATP-dependent AMP-binding enzyme family.</text>
</comment>
<dbReference type="Pfam" id="PF00501">
    <property type="entry name" value="AMP-binding"/>
    <property type="match status" value="1"/>
</dbReference>
<dbReference type="Gene3D" id="3.30.300.30">
    <property type="match status" value="1"/>
</dbReference>
<evidence type="ECO:0000256" key="18">
    <source>
        <dbReference type="ARBA" id="ARBA00048666"/>
    </source>
</evidence>
<evidence type="ECO:0000256" key="9">
    <source>
        <dbReference type="ARBA" id="ARBA00022840"/>
    </source>
</evidence>
<dbReference type="FunFam" id="3.40.50.12780:FF:000019">
    <property type="entry name" value="Long-chain fatty acid transporter"/>
    <property type="match status" value="1"/>
</dbReference>
<dbReference type="InterPro" id="IPR025110">
    <property type="entry name" value="AMP-bd_C"/>
</dbReference>
<evidence type="ECO:0000256" key="20">
    <source>
        <dbReference type="ARBA" id="ARBA00068795"/>
    </source>
</evidence>
<dbReference type="AlphaFoldDB" id="A0A443SC85"/>
<dbReference type="FunFam" id="3.30.300.30:FF:000002">
    <property type="entry name" value="Long-chain fatty acid transport protein 1"/>
    <property type="match status" value="1"/>
</dbReference>
<dbReference type="GO" id="GO:0005324">
    <property type="term" value="F:long-chain fatty acid transmembrane transporter activity"/>
    <property type="evidence" value="ECO:0007669"/>
    <property type="project" value="TreeGrafter"/>
</dbReference>
<comment type="catalytic activity">
    <reaction evidence="15">
        <text>a very long-chain fatty acid + ATP + CoA = a very long-chain fatty acyl-CoA + AMP + diphosphate</text>
        <dbReference type="Rhea" id="RHEA:54536"/>
        <dbReference type="ChEBI" id="CHEBI:30616"/>
        <dbReference type="ChEBI" id="CHEBI:33019"/>
        <dbReference type="ChEBI" id="CHEBI:57287"/>
        <dbReference type="ChEBI" id="CHEBI:58950"/>
        <dbReference type="ChEBI" id="CHEBI:138261"/>
        <dbReference type="ChEBI" id="CHEBI:456215"/>
    </reaction>
    <physiologicalReaction direction="left-to-right" evidence="15">
        <dbReference type="Rhea" id="RHEA:54537"/>
    </physiologicalReaction>
</comment>
<evidence type="ECO:0000259" key="22">
    <source>
        <dbReference type="Pfam" id="PF00501"/>
    </source>
</evidence>
<evidence type="ECO:0000259" key="23">
    <source>
        <dbReference type="Pfam" id="PF13193"/>
    </source>
</evidence>
<keyword evidence="12" id="KW-0472">Membrane</keyword>
<keyword evidence="7" id="KW-0547">Nucleotide-binding</keyword>
<name>A0A443SC85_9ACAR</name>